<dbReference type="EMBL" id="BART01009173">
    <property type="protein sequence ID" value="GAG64097.1"/>
    <property type="molecule type" value="Genomic_DNA"/>
</dbReference>
<protein>
    <submittedName>
        <fullName evidence="1">Uncharacterized protein</fullName>
    </submittedName>
</protein>
<evidence type="ECO:0000313" key="1">
    <source>
        <dbReference type="EMBL" id="GAG64097.1"/>
    </source>
</evidence>
<sequence length="153" mass="18988">MVNKELSDILDFLEEKIKGQDFGLRFETNVFLEILERKKEKFKDFQDDIRLRWDEFNQKNQKRVIKKTFTTFFYENFHDFFRYYLQFFFGFNESSLELIIKEKISEKFLFLEYNYFLSSEEIDYFDKTSKDFEGELLNGFTFPTGYFYFLVRI</sequence>
<organism evidence="1">
    <name type="scientific">marine sediment metagenome</name>
    <dbReference type="NCBI Taxonomy" id="412755"/>
    <lineage>
        <taxon>unclassified sequences</taxon>
        <taxon>metagenomes</taxon>
        <taxon>ecological metagenomes</taxon>
    </lineage>
</organism>
<dbReference type="AlphaFoldDB" id="X1A1Q1"/>
<name>X1A1Q1_9ZZZZ</name>
<reference evidence="1" key="1">
    <citation type="journal article" date="2014" name="Front. Microbiol.">
        <title>High frequency of phylogenetically diverse reductive dehalogenase-homologous genes in deep subseafloor sedimentary metagenomes.</title>
        <authorList>
            <person name="Kawai M."/>
            <person name="Futagami T."/>
            <person name="Toyoda A."/>
            <person name="Takaki Y."/>
            <person name="Nishi S."/>
            <person name="Hori S."/>
            <person name="Arai W."/>
            <person name="Tsubouchi T."/>
            <person name="Morono Y."/>
            <person name="Uchiyama I."/>
            <person name="Ito T."/>
            <person name="Fujiyama A."/>
            <person name="Inagaki F."/>
            <person name="Takami H."/>
        </authorList>
    </citation>
    <scope>NUCLEOTIDE SEQUENCE</scope>
    <source>
        <strain evidence="1">Expedition CK06-06</strain>
    </source>
</reference>
<feature type="non-terminal residue" evidence="1">
    <location>
        <position position="153"/>
    </location>
</feature>
<accession>X1A1Q1</accession>
<gene>
    <name evidence="1" type="ORF">S01H4_20405</name>
</gene>
<proteinExistence type="predicted"/>
<comment type="caution">
    <text evidence="1">The sequence shown here is derived from an EMBL/GenBank/DDBJ whole genome shotgun (WGS) entry which is preliminary data.</text>
</comment>